<dbReference type="PANTHER" id="PTHR34210:SF1">
    <property type="entry name" value="OS03G0274700 PROTEIN"/>
    <property type="match status" value="1"/>
</dbReference>
<evidence type="ECO:0000313" key="2">
    <source>
        <dbReference type="EMBL" id="PIA54253.1"/>
    </source>
</evidence>
<sequence>MRRQGQYGDSSANYAAQVQHMSAQRIPHGSGMNHFSGRADAFPSEDENPYISSKAEGQWGQWDRDGAKGSNPMSSQLYNEGEGGDTSRTFYPSQRPDPRIGFDKQASNDPKAQPRQQDMESGYDDNVLPHTFEGLTQKFHNEIMKLTKEQHEAEDTENARHREKLGDINAKYQEKLSALRAQHANRRDDFLERESQTRKNQYQQAGMSHYQNPTGQSDPHSYGGAATAATGVAPADAADLRRTFAAGQYDSYRERAQYLEDARNHGFESRGPYPGGRSYNTNARYY</sequence>
<dbReference type="Proteomes" id="UP000230069">
    <property type="component" value="Unassembled WGS sequence"/>
</dbReference>
<dbReference type="FunCoup" id="A0A2G5EES7">
    <property type="interactions" value="1808"/>
</dbReference>
<feature type="compositionally biased region" description="Polar residues" evidence="1">
    <location>
        <begin position="7"/>
        <end position="22"/>
    </location>
</feature>
<feature type="compositionally biased region" description="Basic and acidic residues" evidence="1">
    <location>
        <begin position="185"/>
        <end position="197"/>
    </location>
</feature>
<dbReference type="PANTHER" id="PTHR34210">
    <property type="entry name" value="OS01G0252900 PROTEIN"/>
    <property type="match status" value="1"/>
</dbReference>
<name>A0A2G5EES7_AQUCA</name>
<evidence type="ECO:0000256" key="1">
    <source>
        <dbReference type="SAM" id="MobiDB-lite"/>
    </source>
</evidence>
<feature type="region of interest" description="Disordered" evidence="1">
    <location>
        <begin position="263"/>
        <end position="286"/>
    </location>
</feature>
<feature type="compositionally biased region" description="Polar residues" evidence="1">
    <location>
        <begin position="198"/>
        <end position="219"/>
    </location>
</feature>
<evidence type="ECO:0000313" key="3">
    <source>
        <dbReference type="Proteomes" id="UP000230069"/>
    </source>
</evidence>
<dbReference type="EMBL" id="KZ305026">
    <property type="protein sequence ID" value="PIA54252.1"/>
    <property type="molecule type" value="Genomic_DNA"/>
</dbReference>
<feature type="region of interest" description="Disordered" evidence="1">
    <location>
        <begin position="1"/>
        <end position="129"/>
    </location>
</feature>
<dbReference type="AlphaFoldDB" id="A0A2G5EES7"/>
<organism evidence="2 3">
    <name type="scientific">Aquilegia coerulea</name>
    <name type="common">Rocky mountain columbine</name>
    <dbReference type="NCBI Taxonomy" id="218851"/>
    <lineage>
        <taxon>Eukaryota</taxon>
        <taxon>Viridiplantae</taxon>
        <taxon>Streptophyta</taxon>
        <taxon>Embryophyta</taxon>
        <taxon>Tracheophyta</taxon>
        <taxon>Spermatophyta</taxon>
        <taxon>Magnoliopsida</taxon>
        <taxon>Ranunculales</taxon>
        <taxon>Ranunculaceae</taxon>
        <taxon>Thalictroideae</taxon>
        <taxon>Aquilegia</taxon>
    </lineage>
</organism>
<gene>
    <name evidence="2" type="ORF">AQUCO_00900654v1</name>
</gene>
<dbReference type="OrthoDB" id="1899623at2759"/>
<proteinExistence type="predicted"/>
<keyword evidence="3" id="KW-1185">Reference proteome</keyword>
<protein>
    <submittedName>
        <fullName evidence="2">Uncharacterized protein</fullName>
    </submittedName>
</protein>
<dbReference type="EMBL" id="KZ305026">
    <property type="protein sequence ID" value="PIA54253.1"/>
    <property type="molecule type" value="Genomic_DNA"/>
</dbReference>
<feature type="compositionally biased region" description="Polar residues" evidence="1">
    <location>
        <begin position="105"/>
        <end position="116"/>
    </location>
</feature>
<accession>A0A2G5EES7</accession>
<reference evidence="2 3" key="1">
    <citation type="submission" date="2017-09" db="EMBL/GenBank/DDBJ databases">
        <title>WGS assembly of Aquilegia coerulea Goldsmith.</title>
        <authorList>
            <person name="Hodges S."/>
            <person name="Kramer E."/>
            <person name="Nordborg M."/>
            <person name="Tomkins J."/>
            <person name="Borevitz J."/>
            <person name="Derieg N."/>
            <person name="Yan J."/>
            <person name="Mihaltcheva S."/>
            <person name="Hayes R.D."/>
            <person name="Rokhsar D."/>
        </authorList>
    </citation>
    <scope>NUCLEOTIDE SEQUENCE [LARGE SCALE GENOMIC DNA]</scope>
    <source>
        <strain evidence="3">cv. Goldsmith</strain>
    </source>
</reference>
<feature type="region of interest" description="Disordered" evidence="1">
    <location>
        <begin position="181"/>
        <end position="227"/>
    </location>
</feature>
<dbReference type="STRING" id="218851.A0A2G5EES7"/>